<feature type="signal peptide" evidence="2">
    <location>
        <begin position="1"/>
        <end position="25"/>
    </location>
</feature>
<keyword evidence="2" id="KW-0732">Signal</keyword>
<sequence length="644" mass="72317">MEAKKLSYVKHLFLFSTLCFNFALCQIQNTSGKFVSSQVEACRKQFQNKDKLTTLEGLVGTGWDNLRNMPMSSVLTELIIRDFGTHVITKADVGAIIEQEDYIDSKSTQDQETSLDELKSAASASFYSIINFKISAGRTVSSKTQEKFSSSLRHTKIYTNGGPGVNQLLNGAAEQKDDKQAKLMIEDVVVIDRSGVPLYTIITQESLHGIRISYVDQIAMLIKNATEEYYNRNKIDGCTDPGAPNFYPSANVNDDTCHKSYANFTFGGAFQKCKVFTTNHSTGDVQYRCDGYRQINGDTGDYTCSPDFQAIKLMEISMYLPDRVEKRSYKDCKNHVFWETCTTYTYDIIFKDVATIQTYICQVTSESIVHQNKGFMFGGLFTKNHPNPFTGAMTCPGRFQKYNMFDITVCLSKDYQLDGPMAVGFGGFFSCQTSKDDAHCDVGYSQHLATVVEGCDVYYCVRPNEFKRVETALIKRPPFEDPFSLSNETESMIYGYVNETLWMKKSINSVLNEMANRIEISGNGTTPNSNVNVTTMNMVDQWLETIEIPSEIKKNNVDNSSPWIFIQKPNGNIAHKELSPLKIVILVLVGLGVLLAGMGIGIGGYVMYQKHKNQSNQSPLLSQFQQPVILPPRASIPYDEYNEI</sequence>
<feature type="domain" description="MACPF" evidence="3">
    <location>
        <begin position="1"/>
        <end position="233"/>
    </location>
</feature>
<keyword evidence="1" id="KW-0472">Membrane</keyword>
<evidence type="ECO:0000313" key="4">
    <source>
        <dbReference type="Proteomes" id="UP000887540"/>
    </source>
</evidence>
<dbReference type="AlphaFoldDB" id="A0A914DEM7"/>
<dbReference type="Proteomes" id="UP000887540">
    <property type="component" value="Unplaced"/>
</dbReference>
<keyword evidence="4" id="KW-1185">Reference proteome</keyword>
<keyword evidence="1" id="KW-1133">Transmembrane helix</keyword>
<evidence type="ECO:0000256" key="2">
    <source>
        <dbReference type="SAM" id="SignalP"/>
    </source>
</evidence>
<dbReference type="Pfam" id="PF01823">
    <property type="entry name" value="MACPF"/>
    <property type="match status" value="1"/>
</dbReference>
<organism evidence="4 5">
    <name type="scientific">Acrobeloides nanus</name>
    <dbReference type="NCBI Taxonomy" id="290746"/>
    <lineage>
        <taxon>Eukaryota</taxon>
        <taxon>Metazoa</taxon>
        <taxon>Ecdysozoa</taxon>
        <taxon>Nematoda</taxon>
        <taxon>Chromadorea</taxon>
        <taxon>Rhabditida</taxon>
        <taxon>Tylenchina</taxon>
        <taxon>Cephalobomorpha</taxon>
        <taxon>Cephaloboidea</taxon>
        <taxon>Cephalobidae</taxon>
        <taxon>Acrobeloides</taxon>
    </lineage>
</organism>
<dbReference type="WBParaSite" id="ACRNAN_scaffold2401.g25057.t1">
    <property type="protein sequence ID" value="ACRNAN_scaffold2401.g25057.t1"/>
    <property type="gene ID" value="ACRNAN_scaffold2401.g25057"/>
</dbReference>
<proteinExistence type="predicted"/>
<protein>
    <submittedName>
        <fullName evidence="5">Macrophage-expressed gene 1 protein</fullName>
    </submittedName>
</protein>
<dbReference type="InterPro" id="IPR020864">
    <property type="entry name" value="MACPF"/>
</dbReference>
<evidence type="ECO:0000313" key="5">
    <source>
        <dbReference type="WBParaSite" id="ACRNAN_scaffold2401.g25057.t1"/>
    </source>
</evidence>
<name>A0A914DEM7_9BILA</name>
<feature type="chain" id="PRO_5037757736" evidence="2">
    <location>
        <begin position="26"/>
        <end position="644"/>
    </location>
</feature>
<reference evidence="5" key="1">
    <citation type="submission" date="2022-11" db="UniProtKB">
        <authorList>
            <consortium name="WormBaseParasite"/>
        </authorList>
    </citation>
    <scope>IDENTIFICATION</scope>
</reference>
<keyword evidence="1" id="KW-0812">Transmembrane</keyword>
<evidence type="ECO:0000259" key="3">
    <source>
        <dbReference type="PROSITE" id="PS51412"/>
    </source>
</evidence>
<evidence type="ECO:0000256" key="1">
    <source>
        <dbReference type="SAM" id="Phobius"/>
    </source>
</evidence>
<dbReference type="SMART" id="SM00457">
    <property type="entry name" value="MACPF"/>
    <property type="match status" value="1"/>
</dbReference>
<accession>A0A914DEM7</accession>
<dbReference type="PROSITE" id="PS51412">
    <property type="entry name" value="MACPF_2"/>
    <property type="match status" value="1"/>
</dbReference>
<feature type="transmembrane region" description="Helical" evidence="1">
    <location>
        <begin position="583"/>
        <end position="608"/>
    </location>
</feature>